<gene>
    <name evidence="1" type="ORF">DW193_20575</name>
</gene>
<organism evidence="1 2">
    <name type="scientific">Phocaeicola vulgatus</name>
    <name type="common">Bacteroides vulgatus</name>
    <dbReference type="NCBI Taxonomy" id="821"/>
    <lineage>
        <taxon>Bacteria</taxon>
        <taxon>Pseudomonadati</taxon>
        <taxon>Bacteroidota</taxon>
        <taxon>Bacteroidia</taxon>
        <taxon>Bacteroidales</taxon>
        <taxon>Bacteroidaceae</taxon>
        <taxon>Phocaeicola</taxon>
    </lineage>
</organism>
<dbReference type="Proteomes" id="UP000283713">
    <property type="component" value="Unassembled WGS sequence"/>
</dbReference>
<accession>A0A413RUV3</accession>
<protein>
    <submittedName>
        <fullName evidence="1">Uncharacterized protein</fullName>
    </submittedName>
</protein>
<dbReference type="EMBL" id="QRKA01000043">
    <property type="protein sequence ID" value="RHH73776.1"/>
    <property type="molecule type" value="Genomic_DNA"/>
</dbReference>
<evidence type="ECO:0000313" key="1">
    <source>
        <dbReference type="EMBL" id="RHH73776.1"/>
    </source>
</evidence>
<sequence length="73" mass="8438">MMNRLLANYLRNKNNDLATVHILAFNVAMLPNNSFICKYNIFFENTNYDSSFIKLIGKTENVRSPQRVTPPEA</sequence>
<dbReference type="AlphaFoldDB" id="A0A413RUV3"/>
<evidence type="ECO:0000313" key="2">
    <source>
        <dbReference type="Proteomes" id="UP000283713"/>
    </source>
</evidence>
<comment type="caution">
    <text evidence="1">The sequence shown here is derived from an EMBL/GenBank/DDBJ whole genome shotgun (WGS) entry which is preliminary data.</text>
</comment>
<proteinExistence type="predicted"/>
<reference evidence="1 2" key="1">
    <citation type="submission" date="2018-08" db="EMBL/GenBank/DDBJ databases">
        <title>A genome reference for cultivated species of the human gut microbiota.</title>
        <authorList>
            <person name="Zou Y."/>
            <person name="Xue W."/>
            <person name="Luo G."/>
        </authorList>
    </citation>
    <scope>NUCLEOTIDE SEQUENCE [LARGE SCALE GENOMIC DNA]</scope>
    <source>
        <strain evidence="1 2">AM16-6</strain>
    </source>
</reference>
<name>A0A413RUV3_PHOVU</name>